<keyword evidence="4" id="KW-1185">Reference proteome</keyword>
<feature type="compositionally biased region" description="Low complexity" evidence="1">
    <location>
        <begin position="298"/>
        <end position="334"/>
    </location>
</feature>
<evidence type="ECO:0000256" key="2">
    <source>
        <dbReference type="SAM" id="Phobius"/>
    </source>
</evidence>
<dbReference type="RefSeq" id="WP_147457005.1">
    <property type="nucleotide sequence ID" value="NZ_RBKT01000001.1"/>
</dbReference>
<keyword evidence="2" id="KW-0812">Transmembrane</keyword>
<keyword evidence="2" id="KW-0472">Membrane</keyword>
<organism evidence="3 4">
    <name type="scientific">Micromonospora pisi</name>
    <dbReference type="NCBI Taxonomy" id="589240"/>
    <lineage>
        <taxon>Bacteria</taxon>
        <taxon>Bacillati</taxon>
        <taxon>Actinomycetota</taxon>
        <taxon>Actinomycetes</taxon>
        <taxon>Micromonosporales</taxon>
        <taxon>Micromonosporaceae</taxon>
        <taxon>Micromonospora</taxon>
    </lineage>
</organism>
<evidence type="ECO:0000313" key="4">
    <source>
        <dbReference type="Proteomes" id="UP000277671"/>
    </source>
</evidence>
<feature type="transmembrane region" description="Helical" evidence="2">
    <location>
        <begin position="105"/>
        <end position="124"/>
    </location>
</feature>
<dbReference type="OrthoDB" id="3404705at2"/>
<dbReference type="EMBL" id="RBKT01000001">
    <property type="protein sequence ID" value="RKR88538.1"/>
    <property type="molecule type" value="Genomic_DNA"/>
</dbReference>
<feature type="region of interest" description="Disordered" evidence="1">
    <location>
        <begin position="280"/>
        <end position="352"/>
    </location>
</feature>
<evidence type="ECO:0000313" key="3">
    <source>
        <dbReference type="EMBL" id="RKR88538.1"/>
    </source>
</evidence>
<name>A0A495JIY9_9ACTN</name>
<feature type="region of interest" description="Disordered" evidence="1">
    <location>
        <begin position="135"/>
        <end position="164"/>
    </location>
</feature>
<gene>
    <name evidence="3" type="ORF">BDK92_2866</name>
</gene>
<sequence length="430" mass="44574">MPERRAERVPDPELTMELTVGPAAGQPGEPVLDLAAEPPRDELPESLAALMPEPTAPSDDEPVPPELLTEQSRMLAEQLAAELGGVTWPAPERIRALGRRRRRRVAVGVPAAVVLVFAAIWGLVGGLPGTGTGPVTVAGPPAAPGSDPTVTRSSPDPSRQPVQPGGAGWFPAVALLQPADLGLNFRISYDTSGSVGADLWPFHLADYCPAYAGLRVATYRDYLFSRGNSVGGDGPDGRVRMLSQQVTRYADDPAARTVVDEARRVVDACAAYEVPPAVLTGHTASADPRPNVDPSAPPSSATPSSSADPPSSAAPSWSSSSASPSAPAVPSSSAEPGATVPMVDPGARTGGRHTLRVLGDGFAGSQSLLVRQEVTAPAGTPEAGTVTLYAVVRVGDLVAVLESYDYDDARMRQLAGRAAAWLCPFANPRC</sequence>
<dbReference type="Proteomes" id="UP000277671">
    <property type="component" value="Unassembled WGS sequence"/>
</dbReference>
<feature type="region of interest" description="Disordered" evidence="1">
    <location>
        <begin position="1"/>
        <end position="63"/>
    </location>
</feature>
<protein>
    <submittedName>
        <fullName evidence="3">Uncharacterized protein</fullName>
    </submittedName>
</protein>
<reference evidence="3 4" key="1">
    <citation type="submission" date="2018-10" db="EMBL/GenBank/DDBJ databases">
        <title>Sequencing the genomes of 1000 actinobacteria strains.</title>
        <authorList>
            <person name="Klenk H.-P."/>
        </authorList>
    </citation>
    <scope>NUCLEOTIDE SEQUENCE [LARGE SCALE GENOMIC DNA]</scope>
    <source>
        <strain evidence="3 4">DSM 45175</strain>
    </source>
</reference>
<evidence type="ECO:0000256" key="1">
    <source>
        <dbReference type="SAM" id="MobiDB-lite"/>
    </source>
</evidence>
<comment type="caution">
    <text evidence="3">The sequence shown here is derived from an EMBL/GenBank/DDBJ whole genome shotgun (WGS) entry which is preliminary data.</text>
</comment>
<feature type="compositionally biased region" description="Polar residues" evidence="1">
    <location>
        <begin position="148"/>
        <end position="161"/>
    </location>
</feature>
<proteinExistence type="predicted"/>
<keyword evidence="2" id="KW-1133">Transmembrane helix</keyword>
<accession>A0A495JIY9</accession>
<dbReference type="AlphaFoldDB" id="A0A495JIY9"/>
<feature type="compositionally biased region" description="Basic and acidic residues" evidence="1">
    <location>
        <begin position="1"/>
        <end position="11"/>
    </location>
</feature>